<dbReference type="Pfam" id="PF00072">
    <property type="entry name" value="Response_reg"/>
    <property type="match status" value="2"/>
</dbReference>
<dbReference type="InterPro" id="IPR005467">
    <property type="entry name" value="His_kinase_dom"/>
</dbReference>
<feature type="domain" description="Response regulatory" evidence="9">
    <location>
        <begin position="788"/>
        <end position="904"/>
    </location>
</feature>
<evidence type="ECO:0000256" key="4">
    <source>
        <dbReference type="ARBA" id="ARBA00022679"/>
    </source>
</evidence>
<dbReference type="InterPro" id="IPR004358">
    <property type="entry name" value="Sig_transdc_His_kin-like_C"/>
</dbReference>
<dbReference type="PANTHER" id="PTHR43547:SF2">
    <property type="entry name" value="HYBRID SIGNAL TRANSDUCTION HISTIDINE KINASE C"/>
    <property type="match status" value="1"/>
</dbReference>
<dbReference type="GeneID" id="27691312"/>
<feature type="domain" description="Histidine kinase" evidence="8">
    <location>
        <begin position="1083"/>
        <end position="1322"/>
    </location>
</feature>
<evidence type="ECO:0000313" key="12">
    <source>
        <dbReference type="Proteomes" id="UP000053201"/>
    </source>
</evidence>
<feature type="region of interest" description="Disordered" evidence="7">
    <location>
        <begin position="763"/>
        <end position="783"/>
    </location>
</feature>
<dbReference type="Pfam" id="PF08447">
    <property type="entry name" value="PAS_3"/>
    <property type="match status" value="1"/>
</dbReference>
<keyword evidence="5" id="KW-0418">Kinase</keyword>
<dbReference type="Pfam" id="PF00512">
    <property type="entry name" value="HisKA"/>
    <property type="match status" value="1"/>
</dbReference>
<dbReference type="InterPro" id="IPR035965">
    <property type="entry name" value="PAS-like_dom_sf"/>
</dbReference>
<evidence type="ECO:0000256" key="6">
    <source>
        <dbReference type="PROSITE-ProRule" id="PRU00169"/>
    </source>
</evidence>
<dbReference type="CDD" id="cd00130">
    <property type="entry name" value="PAS"/>
    <property type="match status" value="1"/>
</dbReference>
<feature type="compositionally biased region" description="Low complexity" evidence="7">
    <location>
        <begin position="152"/>
        <end position="161"/>
    </location>
</feature>
<dbReference type="SUPFAM" id="SSF52172">
    <property type="entry name" value="CheY-like"/>
    <property type="match status" value="2"/>
</dbReference>
<dbReference type="OrthoDB" id="60033at2759"/>
<dbReference type="eggNOG" id="KOG0519">
    <property type="taxonomic scope" value="Eukaryota"/>
</dbReference>
<dbReference type="RefSeq" id="XP_016604587.1">
    <property type="nucleotide sequence ID" value="XM_016756290.1"/>
</dbReference>
<dbReference type="GO" id="GO:0000155">
    <property type="term" value="F:phosphorelay sensor kinase activity"/>
    <property type="evidence" value="ECO:0007669"/>
    <property type="project" value="InterPro"/>
</dbReference>
<dbReference type="STRING" id="645134.A0A0L0H5Q8"/>
<dbReference type="SUPFAM" id="SSF55781">
    <property type="entry name" value="GAF domain-like"/>
    <property type="match status" value="1"/>
</dbReference>
<dbReference type="VEuPathDB" id="FungiDB:SPPG_08135"/>
<dbReference type="CDD" id="cd00082">
    <property type="entry name" value="HisKA"/>
    <property type="match status" value="2"/>
</dbReference>
<dbReference type="Gene3D" id="3.30.565.10">
    <property type="entry name" value="Histidine kinase-like ATPase, C-terminal domain"/>
    <property type="match status" value="2"/>
</dbReference>
<dbReference type="Gene3D" id="1.10.287.130">
    <property type="match status" value="2"/>
</dbReference>
<keyword evidence="4" id="KW-0808">Transferase</keyword>
<accession>A0A0L0H5Q8</accession>
<feature type="modified residue" description="4-aspartylphosphate" evidence="6">
    <location>
        <position position="1394"/>
    </location>
</feature>
<dbReference type="PANTHER" id="PTHR43547">
    <property type="entry name" value="TWO-COMPONENT HISTIDINE KINASE"/>
    <property type="match status" value="1"/>
</dbReference>
<feature type="region of interest" description="Disordered" evidence="7">
    <location>
        <begin position="1113"/>
        <end position="1133"/>
    </location>
</feature>
<reference evidence="11 12" key="1">
    <citation type="submission" date="2009-08" db="EMBL/GenBank/DDBJ databases">
        <title>The Genome Sequence of Spizellomyces punctatus strain DAOM BR117.</title>
        <authorList>
            <consortium name="The Broad Institute Genome Sequencing Platform"/>
            <person name="Russ C."/>
            <person name="Cuomo C."/>
            <person name="Shea T."/>
            <person name="Young S.K."/>
            <person name="Zeng Q."/>
            <person name="Koehrsen M."/>
            <person name="Haas B."/>
            <person name="Borodovsky M."/>
            <person name="Guigo R."/>
            <person name="Alvarado L."/>
            <person name="Berlin A."/>
            <person name="Bochicchio J."/>
            <person name="Borenstein D."/>
            <person name="Chapman S."/>
            <person name="Chen Z."/>
            <person name="Engels R."/>
            <person name="Freedman E."/>
            <person name="Gellesch M."/>
            <person name="Goldberg J."/>
            <person name="Griggs A."/>
            <person name="Gujja S."/>
            <person name="Heiman D."/>
            <person name="Hepburn T."/>
            <person name="Howarth C."/>
            <person name="Jen D."/>
            <person name="Larson L."/>
            <person name="Lewis B."/>
            <person name="Mehta T."/>
            <person name="Park D."/>
            <person name="Pearson M."/>
            <person name="Roberts A."/>
            <person name="Saif S."/>
            <person name="Shenoy N."/>
            <person name="Sisk P."/>
            <person name="Stolte C."/>
            <person name="Sykes S."/>
            <person name="Thomson T."/>
            <person name="Walk T."/>
            <person name="White J."/>
            <person name="Yandava C."/>
            <person name="Burger G."/>
            <person name="Gray M.W."/>
            <person name="Holland P.W.H."/>
            <person name="King N."/>
            <person name="Lang F.B.F."/>
            <person name="Roger A.J."/>
            <person name="Ruiz-Trillo I."/>
            <person name="Lander E."/>
            <person name="Nusbaum C."/>
        </authorList>
    </citation>
    <scope>NUCLEOTIDE SEQUENCE [LARGE SCALE GENOMIC DNA]</scope>
    <source>
        <strain evidence="11 12">DAOM BR117</strain>
    </source>
</reference>
<protein>
    <recommendedName>
        <fullName evidence="2">histidine kinase</fullName>
        <ecNumber evidence="2">2.7.13.3</ecNumber>
    </recommendedName>
</protein>
<dbReference type="InterPro" id="IPR036097">
    <property type="entry name" value="HisK_dim/P_sf"/>
</dbReference>
<dbReference type="SUPFAM" id="SSF47384">
    <property type="entry name" value="Homodimeric domain of signal transducing histidine kinase"/>
    <property type="match status" value="2"/>
</dbReference>
<evidence type="ECO:0000259" key="8">
    <source>
        <dbReference type="PROSITE" id="PS50109"/>
    </source>
</evidence>
<dbReference type="EC" id="2.7.13.3" evidence="2"/>
<dbReference type="Gene3D" id="3.30.450.20">
    <property type="entry name" value="PAS domain"/>
    <property type="match status" value="2"/>
</dbReference>
<dbReference type="EMBL" id="KQ257468">
    <property type="protein sequence ID" value="KNC96547.1"/>
    <property type="molecule type" value="Genomic_DNA"/>
</dbReference>
<dbReference type="InterPro" id="IPR011006">
    <property type="entry name" value="CheY-like_superfamily"/>
</dbReference>
<evidence type="ECO:0000256" key="5">
    <source>
        <dbReference type="ARBA" id="ARBA00022777"/>
    </source>
</evidence>
<feature type="modified residue" description="4-aspartylphosphate" evidence="6">
    <location>
        <position position="837"/>
    </location>
</feature>
<dbReference type="InterPro" id="IPR036890">
    <property type="entry name" value="HATPase_C_sf"/>
</dbReference>
<name>A0A0L0H5Q8_SPIPD</name>
<evidence type="ECO:0000256" key="2">
    <source>
        <dbReference type="ARBA" id="ARBA00012438"/>
    </source>
</evidence>
<dbReference type="PROSITE" id="PS50112">
    <property type="entry name" value="PAS"/>
    <property type="match status" value="1"/>
</dbReference>
<feature type="domain" description="Histidine kinase" evidence="8">
    <location>
        <begin position="521"/>
        <end position="735"/>
    </location>
</feature>
<keyword evidence="12" id="KW-1185">Reference proteome</keyword>
<evidence type="ECO:0000256" key="7">
    <source>
        <dbReference type="SAM" id="MobiDB-lite"/>
    </source>
</evidence>
<keyword evidence="3 6" id="KW-0597">Phosphoprotein</keyword>
<dbReference type="InterPro" id="IPR001789">
    <property type="entry name" value="Sig_transdc_resp-reg_receiver"/>
</dbReference>
<dbReference type="Gene3D" id="3.40.50.2300">
    <property type="match status" value="2"/>
</dbReference>
<feature type="domain" description="Response regulatory" evidence="9">
    <location>
        <begin position="1345"/>
        <end position="1465"/>
    </location>
</feature>
<dbReference type="PROSITE" id="PS50109">
    <property type="entry name" value="HIS_KIN"/>
    <property type="match status" value="2"/>
</dbReference>
<dbReference type="SMART" id="SM00388">
    <property type="entry name" value="HisKA"/>
    <property type="match status" value="2"/>
</dbReference>
<dbReference type="FunFam" id="3.30.565.10:FF:000006">
    <property type="entry name" value="Sensor histidine kinase WalK"/>
    <property type="match status" value="1"/>
</dbReference>
<dbReference type="PRINTS" id="PR00344">
    <property type="entry name" value="BCTRLSENSOR"/>
</dbReference>
<sequence length="1469" mass="165267">MTPFPSLTTYLSTLRTPHLILSPTHEILYANQALKSLGTFQDSFFDGFVDREGVREWFWSGMGRRGLWVWGVGEVVFEGVDVEGVVVVRGWVKDENKICDERKGRDGQDVMGVVDNIEAMRLEEQVDNQESNLPLRNHQQEPIVETSPHRIQSTVTQTHHPTSPPPTPEAHKSQPIFPTLRLLNPSQSKTSHLLYTKDWSKTPLGPMSSWPNSFLTVLSVVLSSSFPMSIWWGKEMTLIYNDGYVPITGNKHPHGFGISGREFWAELWDDIVQPIVGKVWNGETHFVTEQRLFVERFGFKEEGYFTWSFIPIRQENGSIGGWLNPAFETTDRCLASRRLRTLRELSTHLASTRTTTTVYETAATIISSNPYDLPFALFYQSSNNGFELASTAGIPLPHIAAPKIIQPGIDCPWPFEEALQKSEMMVIEIGEIRETLPRRGWGDIPKTAVVAPVWSGGRCEGVVVLGVSARSRFCGEYRTFVELLVRHLGASLTSARSHEEQVTRAKKLAELDHAKTTFFQSISHELRTPLTLILGTSAQALSNPLPDPLKSHLVAITKNGTRLLKMVNSLLDVSKVEAGGMQGVFRETDLGCLTRDLASVFRAAVEKAGLEFCVECDEVGGVWVDAELWEKIVFNLVSNAYKYTLQGKIHITLTRTDTQIYFSVTDTGLGIPADHLPKLFDRFHTIQNHKGRGGEGTGIGLALANELVKLHGGSIRVSSVLGEGSTFQVVIPVGREHLPSQIESEKRQDGPSSFARTFVQDLETWNDEESSPPSLPDNTTTTTTNRPRILLVDDNADIRSYITSLLIHQNWRVTHAKDGTQALQLALSDPPDLVLSDVMMPGLDGFELIKALKSRNETRCLPVILVSARAGAEALYEGLNAGADDYLVKPFSAKELVARITTHLELGHLRKSLQNRIDIQTKSLAESQARYKTLANLAPVGIFRTTVDGTVTYTNDKWWEITGHDKTLDPDCRHHLMSIHPDDKDQVIASWNKSLAKGTPFKMEFRWAKNYPDGTERWCLAQWTIEKNGTDVLGAVGSITDLSITKKLEREKYQVMQLVERQLRKRAEDAEHVKKQQERFIDMACHEWRNPLNGIYNSADLIQASLERIRERLEEDSSRHSHHDTDENENDEKDTWLKTELANNLEATKTITLCARHQKKIADDVLNVSKLGFDLLVLTNTRFDPHMELVNEMKTKNIQWEIHIKNTLENVTGDPMRISQVLMNLISNALVSLETAHTKHITVTIDTSNLDNTLYLIYKLVETTPTRNHLTLPTTHKTYTDYNSPNLSLFVSKRIVELMGGTMTVLSNPSNTEWTFTVLVRQCTPSTTTTTTKPPRLDTSKNVYKILIVEDNLVNQKVLKRHLDRQGHTSHIANNGQEALDMLRQTTYDIILMDLEMPILDGLGAAERIRAWEKEGVLVGRVPIVAVTGNARGAYLERAMQVGMDEWVVKPYDKEELFEKIQVLCAGKT</sequence>
<dbReference type="SUPFAM" id="SSF55874">
    <property type="entry name" value="ATPase domain of HSP90 chaperone/DNA topoisomerase II/histidine kinase"/>
    <property type="match status" value="2"/>
</dbReference>
<dbReference type="SUPFAM" id="SSF55785">
    <property type="entry name" value="PYP-like sensor domain (PAS domain)"/>
    <property type="match status" value="1"/>
</dbReference>
<feature type="compositionally biased region" description="Basic and acidic residues" evidence="7">
    <location>
        <begin position="1113"/>
        <end position="1125"/>
    </location>
</feature>
<gene>
    <name evidence="11" type="ORF">SPPG_08135</name>
</gene>
<dbReference type="InterPro" id="IPR003594">
    <property type="entry name" value="HATPase_dom"/>
</dbReference>
<evidence type="ECO:0000313" key="11">
    <source>
        <dbReference type="EMBL" id="KNC96547.1"/>
    </source>
</evidence>
<dbReference type="InterPro" id="IPR003661">
    <property type="entry name" value="HisK_dim/P_dom"/>
</dbReference>
<dbReference type="PROSITE" id="PS50110">
    <property type="entry name" value="RESPONSE_REGULATORY"/>
    <property type="match status" value="2"/>
</dbReference>
<dbReference type="InParanoid" id="A0A0L0H5Q8"/>
<evidence type="ECO:0000256" key="3">
    <source>
        <dbReference type="ARBA" id="ARBA00022553"/>
    </source>
</evidence>
<dbReference type="InterPro" id="IPR000014">
    <property type="entry name" value="PAS"/>
</dbReference>
<dbReference type="CDD" id="cd17546">
    <property type="entry name" value="REC_hyHK_CKI1_RcsC-like"/>
    <property type="match status" value="1"/>
</dbReference>
<evidence type="ECO:0000256" key="1">
    <source>
        <dbReference type="ARBA" id="ARBA00000085"/>
    </source>
</evidence>
<proteinExistence type="predicted"/>
<dbReference type="SMART" id="SM00387">
    <property type="entry name" value="HATPase_c"/>
    <property type="match status" value="2"/>
</dbReference>
<dbReference type="Proteomes" id="UP000053201">
    <property type="component" value="Unassembled WGS sequence"/>
</dbReference>
<comment type="catalytic activity">
    <reaction evidence="1">
        <text>ATP + protein L-histidine = ADP + protein N-phospho-L-histidine.</text>
        <dbReference type="EC" id="2.7.13.3"/>
    </reaction>
</comment>
<evidence type="ECO:0000259" key="9">
    <source>
        <dbReference type="PROSITE" id="PS50110"/>
    </source>
</evidence>
<organism evidence="11 12">
    <name type="scientific">Spizellomyces punctatus (strain DAOM BR117)</name>
    <dbReference type="NCBI Taxonomy" id="645134"/>
    <lineage>
        <taxon>Eukaryota</taxon>
        <taxon>Fungi</taxon>
        <taxon>Fungi incertae sedis</taxon>
        <taxon>Chytridiomycota</taxon>
        <taxon>Chytridiomycota incertae sedis</taxon>
        <taxon>Chytridiomycetes</taxon>
        <taxon>Spizellomycetales</taxon>
        <taxon>Spizellomycetaceae</taxon>
        <taxon>Spizellomyces</taxon>
    </lineage>
</organism>
<feature type="region of interest" description="Disordered" evidence="7">
    <location>
        <begin position="127"/>
        <end position="173"/>
    </location>
</feature>
<dbReference type="NCBIfam" id="TIGR00229">
    <property type="entry name" value="sensory_box"/>
    <property type="match status" value="1"/>
</dbReference>
<dbReference type="SMART" id="SM00448">
    <property type="entry name" value="REC"/>
    <property type="match status" value="2"/>
</dbReference>
<dbReference type="InterPro" id="IPR013655">
    <property type="entry name" value="PAS_fold_3"/>
</dbReference>
<dbReference type="OMA" id="AMCNLIM"/>
<feature type="domain" description="PAS" evidence="10">
    <location>
        <begin position="927"/>
        <end position="998"/>
    </location>
</feature>
<dbReference type="Pfam" id="PF02518">
    <property type="entry name" value="HATPase_c"/>
    <property type="match status" value="2"/>
</dbReference>
<evidence type="ECO:0000259" key="10">
    <source>
        <dbReference type="PROSITE" id="PS50112"/>
    </source>
</evidence>